<dbReference type="Gene3D" id="3.40.190.10">
    <property type="entry name" value="Periplasmic binding protein-like II"/>
    <property type="match status" value="1"/>
</dbReference>
<feature type="chain" id="PRO_5038621752" evidence="3">
    <location>
        <begin position="20"/>
        <end position="529"/>
    </location>
</feature>
<dbReference type="GO" id="GO:1904680">
    <property type="term" value="F:peptide transmembrane transporter activity"/>
    <property type="evidence" value="ECO:0007669"/>
    <property type="project" value="TreeGrafter"/>
</dbReference>
<dbReference type="AlphaFoldDB" id="A0A7G8TFT1"/>
<feature type="signal peptide" evidence="3">
    <location>
        <begin position="1"/>
        <end position="19"/>
    </location>
</feature>
<dbReference type="InterPro" id="IPR030678">
    <property type="entry name" value="Peptide/Ni-bd"/>
</dbReference>
<dbReference type="Gene3D" id="3.90.76.10">
    <property type="entry name" value="Dipeptide-binding Protein, Domain 1"/>
    <property type="match status" value="1"/>
</dbReference>
<reference evidence="5 6" key="1">
    <citation type="submission" date="2020-08" db="EMBL/GenBank/DDBJ databases">
        <title>The isolate Caproiciproducens sp. 7D4C2 produces n-caproate at mildly acidic conditions from hexoses: genome and rBOX comparison with related strains and chain-elongating bacteria.</title>
        <authorList>
            <person name="Esquivel-Elizondo S."/>
            <person name="Bagci C."/>
            <person name="Temovska M."/>
            <person name="Jeon B.S."/>
            <person name="Bessarab I."/>
            <person name="Williams R.B.H."/>
            <person name="Huson D.H."/>
            <person name="Angenent L.T."/>
        </authorList>
    </citation>
    <scope>NUCLEOTIDE SEQUENCE [LARGE SCALE GENOMIC DNA]</scope>
    <source>
        <strain evidence="5 6">7D4C2</strain>
    </source>
</reference>
<feature type="region of interest" description="Disordered" evidence="2">
    <location>
        <begin position="31"/>
        <end position="51"/>
    </location>
</feature>
<dbReference type="Pfam" id="PF00496">
    <property type="entry name" value="SBP_bac_5"/>
    <property type="match status" value="1"/>
</dbReference>
<proteinExistence type="predicted"/>
<dbReference type="Proteomes" id="UP000515909">
    <property type="component" value="Chromosome"/>
</dbReference>
<keyword evidence="1 3" id="KW-0732">Signal</keyword>
<protein>
    <submittedName>
        <fullName evidence="5">ABC transporter substrate-binding protein</fullName>
    </submittedName>
</protein>
<dbReference type="EMBL" id="CP060286">
    <property type="protein sequence ID" value="QNK42472.1"/>
    <property type="molecule type" value="Genomic_DNA"/>
</dbReference>
<dbReference type="KEGG" id="cfem:HCR03_01685"/>
<dbReference type="GO" id="GO:0043190">
    <property type="term" value="C:ATP-binding cassette (ABC) transporter complex"/>
    <property type="evidence" value="ECO:0007669"/>
    <property type="project" value="InterPro"/>
</dbReference>
<dbReference type="PANTHER" id="PTHR30290:SF38">
    <property type="entry name" value="D,D-DIPEPTIDE-BINDING PERIPLASMIC PROTEIN DDPA-RELATED"/>
    <property type="match status" value="1"/>
</dbReference>
<evidence type="ECO:0000313" key="6">
    <source>
        <dbReference type="Proteomes" id="UP000515909"/>
    </source>
</evidence>
<dbReference type="CDD" id="cd08493">
    <property type="entry name" value="PBP2_DppA_like"/>
    <property type="match status" value="1"/>
</dbReference>
<dbReference type="InterPro" id="IPR000914">
    <property type="entry name" value="SBP_5_dom"/>
</dbReference>
<dbReference type="RefSeq" id="WP_187037965.1">
    <property type="nucleotide sequence ID" value="NZ_CP060286.1"/>
</dbReference>
<dbReference type="PROSITE" id="PS51257">
    <property type="entry name" value="PROKAR_LIPOPROTEIN"/>
    <property type="match status" value="1"/>
</dbReference>
<evidence type="ECO:0000259" key="4">
    <source>
        <dbReference type="Pfam" id="PF00496"/>
    </source>
</evidence>
<evidence type="ECO:0000256" key="2">
    <source>
        <dbReference type="SAM" id="MobiDB-lite"/>
    </source>
</evidence>
<feature type="domain" description="Solute-binding protein family 5" evidence="4">
    <location>
        <begin position="91"/>
        <end position="447"/>
    </location>
</feature>
<gene>
    <name evidence="5" type="ORF">HCR03_01685</name>
</gene>
<sequence>MNKLIAFVLAGAISFASLAGCAGNGASSATASGSASGAASSRKSEASDTLTYAQGAEPRGLDPALVDDGESAKVTCNIYEGLLKYDKDSTKVEPCLAKTWDISDDGLTYTFHLQEGVKFQDGTDFNADAVVYNIDRQLPPKVTKDMSYASFVYSSVKSAEAVDENTVKITLNSPCTPLLKNLAMVFGAPVVSPKALKDNNNNVNQAPCGTGPYKFVRWDKGEDIVLIRNDNYWGDKAKCKNVVFKFITDNSARVVALNNGEADMIDGIDATVVSQIQSAGNKLYQAKGMNTNYMAYNASKAPFNDAKLRKAISQAVNVPELVTSLYQGYSEPATSVLPTFIGGYDKSITQTAYDADAAAAVLKAAGLTQVHMITYTNPRPYNTVNGQALAEAIQGYLSKVGVSCKIDSYDWTTYKSKVTEGDYDICFYGWNGDNGDPDNFMSLMSVDDPSQNVARYKNPEFNKLIAQGLSTPEGDARNAIYTQLEKIAAEENVWLTISHAQNLCAYRPDIHDFYYHVTGDVPLAGVSKD</sequence>
<dbReference type="SUPFAM" id="SSF53850">
    <property type="entry name" value="Periplasmic binding protein-like II"/>
    <property type="match status" value="1"/>
</dbReference>
<evidence type="ECO:0000256" key="1">
    <source>
        <dbReference type="ARBA" id="ARBA00022729"/>
    </source>
</evidence>
<dbReference type="PIRSF" id="PIRSF002741">
    <property type="entry name" value="MppA"/>
    <property type="match status" value="1"/>
</dbReference>
<accession>A0A7G8TFT1</accession>
<dbReference type="PANTHER" id="PTHR30290">
    <property type="entry name" value="PERIPLASMIC BINDING COMPONENT OF ABC TRANSPORTER"/>
    <property type="match status" value="1"/>
</dbReference>
<dbReference type="GO" id="GO:0042597">
    <property type="term" value="C:periplasmic space"/>
    <property type="evidence" value="ECO:0007669"/>
    <property type="project" value="UniProtKB-ARBA"/>
</dbReference>
<dbReference type="GO" id="GO:0015833">
    <property type="term" value="P:peptide transport"/>
    <property type="evidence" value="ECO:0007669"/>
    <property type="project" value="TreeGrafter"/>
</dbReference>
<dbReference type="InterPro" id="IPR039424">
    <property type="entry name" value="SBP_5"/>
</dbReference>
<feature type="compositionally biased region" description="Low complexity" evidence="2">
    <location>
        <begin position="31"/>
        <end position="41"/>
    </location>
</feature>
<evidence type="ECO:0000313" key="5">
    <source>
        <dbReference type="EMBL" id="QNK42472.1"/>
    </source>
</evidence>
<organism evidence="5 6">
    <name type="scientific">Caproicibacter fermentans</name>
    <dbReference type="NCBI Taxonomy" id="2576756"/>
    <lineage>
        <taxon>Bacteria</taxon>
        <taxon>Bacillati</taxon>
        <taxon>Bacillota</taxon>
        <taxon>Clostridia</taxon>
        <taxon>Eubacteriales</taxon>
        <taxon>Acutalibacteraceae</taxon>
        <taxon>Caproicibacter</taxon>
    </lineage>
</organism>
<evidence type="ECO:0000256" key="3">
    <source>
        <dbReference type="SAM" id="SignalP"/>
    </source>
</evidence>
<name>A0A7G8TFT1_9FIRM</name>
<dbReference type="Gene3D" id="3.10.105.10">
    <property type="entry name" value="Dipeptide-binding Protein, Domain 3"/>
    <property type="match status" value="1"/>
</dbReference>